<dbReference type="Proteomes" id="UP000198211">
    <property type="component" value="Unassembled WGS sequence"/>
</dbReference>
<evidence type="ECO:0000313" key="2">
    <source>
        <dbReference type="Proteomes" id="UP000198211"/>
    </source>
</evidence>
<organism evidence="1 2">
    <name type="scientific">Phytophthora megakarya</name>
    <dbReference type="NCBI Taxonomy" id="4795"/>
    <lineage>
        <taxon>Eukaryota</taxon>
        <taxon>Sar</taxon>
        <taxon>Stramenopiles</taxon>
        <taxon>Oomycota</taxon>
        <taxon>Peronosporomycetes</taxon>
        <taxon>Peronosporales</taxon>
        <taxon>Peronosporaceae</taxon>
        <taxon>Phytophthora</taxon>
    </lineage>
</organism>
<dbReference type="PANTHER" id="PTHR40866:SF1">
    <property type="entry name" value="BED-TYPE DOMAIN-CONTAINING PROTEIN"/>
    <property type="match status" value="1"/>
</dbReference>
<keyword evidence="2" id="KW-1185">Reference proteome</keyword>
<evidence type="ECO:0000313" key="1">
    <source>
        <dbReference type="EMBL" id="OWY93396.1"/>
    </source>
</evidence>
<sequence length="286" mass="32988">MVRATRPAPPTYNNTQVSGFYFRPCRDKQDEIILEYFRCRCGTVRKQTHRNGYSNLIQHIQREHPDFEEVMLEATTAETGSFLNFVRHSSRNLYGWMVWIIQCHLPLAFCESREAHRYSKLDPFAQETLRAVMDGVMLAVERSIAYELPARFGIMLAGWMHASEHYVAVFACYKVNSCAKTTLLNMAPLLDSLKDDLSAQGHLNFLANMVSRDYGVQLGHHRLNLAVQADMAAHEDLAAVQALMIKLRTLKESAKLRLKTNLRPVIRQDNRWSSTFAMVDRYFRLL</sequence>
<dbReference type="AlphaFoldDB" id="A0A225ULG9"/>
<dbReference type="OrthoDB" id="121309at2759"/>
<dbReference type="PANTHER" id="PTHR40866">
    <property type="entry name" value="BED-TYPE DOMAIN-CONTAINING PROTEIN"/>
    <property type="match status" value="1"/>
</dbReference>
<accession>A0A225ULG9</accession>
<reference evidence="2" key="1">
    <citation type="submission" date="2017-03" db="EMBL/GenBank/DDBJ databases">
        <title>Phytopthora megakarya and P. palmivora, two closely related causual agents of cacao black pod achieved similar genome size and gene model numbers by different mechanisms.</title>
        <authorList>
            <person name="Ali S."/>
            <person name="Shao J."/>
            <person name="Larry D.J."/>
            <person name="Kronmiller B."/>
            <person name="Shen D."/>
            <person name="Strem M.D."/>
            <person name="Melnick R.L."/>
            <person name="Guiltinan M.J."/>
            <person name="Tyler B.M."/>
            <person name="Meinhardt L.W."/>
            <person name="Bailey B.A."/>
        </authorList>
    </citation>
    <scope>NUCLEOTIDE SEQUENCE [LARGE SCALE GENOMIC DNA]</scope>
    <source>
        <strain evidence="2">zdho120</strain>
    </source>
</reference>
<comment type="caution">
    <text evidence="1">The sequence shown here is derived from an EMBL/GenBank/DDBJ whole genome shotgun (WGS) entry which is preliminary data.</text>
</comment>
<protein>
    <recommendedName>
        <fullName evidence="3">BED-type domain-containing protein</fullName>
    </recommendedName>
</protein>
<evidence type="ECO:0008006" key="3">
    <source>
        <dbReference type="Google" id="ProtNLM"/>
    </source>
</evidence>
<dbReference type="EMBL" id="NBNE01016158">
    <property type="protein sequence ID" value="OWY93396.1"/>
    <property type="molecule type" value="Genomic_DNA"/>
</dbReference>
<gene>
    <name evidence="1" type="ORF">PHMEG_00037225</name>
</gene>
<proteinExistence type="predicted"/>
<feature type="non-terminal residue" evidence="1">
    <location>
        <position position="286"/>
    </location>
</feature>
<name>A0A225ULG9_9STRA</name>